<feature type="compositionally biased region" description="Basic residues" evidence="2">
    <location>
        <begin position="61"/>
        <end position="92"/>
    </location>
</feature>
<keyword evidence="1" id="KW-0694">RNA-binding</keyword>
<accession>A0A087X537</accession>
<dbReference type="Pfam" id="PF17069">
    <property type="entry name" value="RSRP"/>
    <property type="match status" value="1"/>
</dbReference>
<dbReference type="Gene3D" id="3.30.160.20">
    <property type="match status" value="1"/>
</dbReference>
<dbReference type="PANTHER" id="PTHR46528:SF1">
    <property type="entry name" value="PROTEIN SON"/>
    <property type="match status" value="1"/>
</dbReference>
<dbReference type="AlphaFoldDB" id="A0A087X537"/>
<keyword evidence="6" id="KW-1185">Reference proteome</keyword>
<dbReference type="CDD" id="cd19870">
    <property type="entry name" value="DSRM_SON-like"/>
    <property type="match status" value="1"/>
</dbReference>
<dbReference type="InterPro" id="IPR032922">
    <property type="entry name" value="SON"/>
</dbReference>
<dbReference type="InterPro" id="IPR014720">
    <property type="entry name" value="dsRBD_dom"/>
</dbReference>
<dbReference type="PANTHER" id="PTHR46528">
    <property type="entry name" value="PROTEIN SON"/>
    <property type="match status" value="1"/>
</dbReference>
<reference evidence="5" key="2">
    <citation type="submission" date="2025-08" db="UniProtKB">
        <authorList>
            <consortium name="Ensembl"/>
        </authorList>
    </citation>
    <scope>IDENTIFICATION</scope>
</reference>
<evidence type="ECO:0000256" key="1">
    <source>
        <dbReference type="PROSITE-ProRule" id="PRU00266"/>
    </source>
</evidence>
<dbReference type="GO" id="GO:0051726">
    <property type="term" value="P:regulation of cell cycle"/>
    <property type="evidence" value="ECO:0007669"/>
    <property type="project" value="InterPro"/>
</dbReference>
<dbReference type="Proteomes" id="UP000028760">
    <property type="component" value="Unassembled WGS sequence"/>
</dbReference>
<dbReference type="SMART" id="SM00358">
    <property type="entry name" value="DSRM"/>
    <property type="match status" value="1"/>
</dbReference>
<organism evidence="5 6">
    <name type="scientific">Poecilia formosa</name>
    <name type="common">Amazon molly</name>
    <name type="synonym">Limia formosa</name>
    <dbReference type="NCBI Taxonomy" id="48698"/>
    <lineage>
        <taxon>Eukaryota</taxon>
        <taxon>Metazoa</taxon>
        <taxon>Chordata</taxon>
        <taxon>Craniata</taxon>
        <taxon>Vertebrata</taxon>
        <taxon>Euteleostomi</taxon>
        <taxon>Actinopterygii</taxon>
        <taxon>Neopterygii</taxon>
        <taxon>Teleostei</taxon>
        <taxon>Neoteleostei</taxon>
        <taxon>Acanthomorphata</taxon>
        <taxon>Ovalentaria</taxon>
        <taxon>Atherinomorphae</taxon>
        <taxon>Cyprinodontiformes</taxon>
        <taxon>Poeciliidae</taxon>
        <taxon>Poeciliinae</taxon>
        <taxon>Poecilia</taxon>
    </lineage>
</organism>
<dbReference type="Pfam" id="PF00035">
    <property type="entry name" value="dsrm"/>
    <property type="match status" value="1"/>
</dbReference>
<reference evidence="5" key="3">
    <citation type="submission" date="2025-09" db="UniProtKB">
        <authorList>
            <consortium name="Ensembl"/>
        </authorList>
    </citation>
    <scope>IDENTIFICATION</scope>
</reference>
<dbReference type="InterPro" id="IPR000467">
    <property type="entry name" value="G_patch_dom"/>
</dbReference>
<proteinExistence type="predicted"/>
<dbReference type="GO" id="GO:0003723">
    <property type="term" value="F:RNA binding"/>
    <property type="evidence" value="ECO:0007669"/>
    <property type="project" value="UniProtKB-UniRule"/>
</dbReference>
<dbReference type="SUPFAM" id="SSF54768">
    <property type="entry name" value="dsRNA-binding domain-like"/>
    <property type="match status" value="1"/>
</dbReference>
<evidence type="ECO:0000313" key="5">
    <source>
        <dbReference type="Ensembl" id="ENSPFOP00000000890.1"/>
    </source>
</evidence>
<dbReference type="EMBL" id="AYCK01022036">
    <property type="status" value="NOT_ANNOTATED_CDS"/>
    <property type="molecule type" value="Genomic_DNA"/>
</dbReference>
<dbReference type="PROSITE" id="PS50174">
    <property type="entry name" value="G_PATCH"/>
    <property type="match status" value="1"/>
</dbReference>
<name>A0A087X537_POEFO</name>
<dbReference type="Ensembl" id="ENSPFOT00000000892.1">
    <property type="protein sequence ID" value="ENSPFOP00000000890.1"/>
    <property type="gene ID" value="ENSPFOG00000000917.2"/>
</dbReference>
<dbReference type="Pfam" id="PF01585">
    <property type="entry name" value="G-patch"/>
    <property type="match status" value="1"/>
</dbReference>
<sequence>PKTLGSGSSAHKLPTPSEPKQAPKSTAPQQKASEKPRSHDKSPARRKRKQSRSPDRDRDRKSSKKRKRSKSPSRSYRRRSRSRSRSVRKRSRSNKEQLLEIAKANAAAMCVKAGMPVPASLRTTSNSAALEEVKKKVAKQANSISIKEFTDKCKMIADSTGELPVALPHVSDEEDDGKLFGGSTIREQKVINFNINNTTVRPTSRSDAEMAKEFPVSSGSQHRKKEGEGVVAYGEWVPVEKTADKSTSTGKNDSVFPEIRQQNVDITQAVTERIKAQRRLAENPYDVSAICMLSRAQEQQVDAWAQSSNVPGLFTGSTGAQVLSSEELSTSGPQAWLKKDQFLRAAPVSGGVGEFLMRKMGWRTGEGLGRNREGTVEPIVIDFKVDRKGLVAEGEKPQKQTGGLVVTKDLMGKHPVSALIELCNKKRITQPEFVMVHHSGPDHRKSFLFKVTVNGVDYQPQTASPNKKHAKAMAATVALQALGELNGPGLYTGPVFTAASTG</sequence>
<dbReference type="SMART" id="SM00443">
    <property type="entry name" value="G_patch"/>
    <property type="match status" value="1"/>
</dbReference>
<evidence type="ECO:0000256" key="2">
    <source>
        <dbReference type="SAM" id="MobiDB-lite"/>
    </source>
</evidence>
<evidence type="ECO:0000259" key="4">
    <source>
        <dbReference type="PROSITE" id="PS50174"/>
    </source>
</evidence>
<feature type="domain" description="G-patch" evidence="4">
    <location>
        <begin position="349"/>
        <end position="395"/>
    </location>
</feature>
<evidence type="ECO:0000259" key="3">
    <source>
        <dbReference type="PROSITE" id="PS50137"/>
    </source>
</evidence>
<feature type="region of interest" description="Disordered" evidence="2">
    <location>
        <begin position="1"/>
        <end position="97"/>
    </location>
</feature>
<evidence type="ECO:0000313" key="6">
    <source>
        <dbReference type="Proteomes" id="UP000028760"/>
    </source>
</evidence>
<dbReference type="GO" id="GO:0048024">
    <property type="term" value="P:regulation of mRNA splicing, via spliceosome"/>
    <property type="evidence" value="ECO:0007669"/>
    <property type="project" value="TreeGrafter"/>
</dbReference>
<dbReference type="EMBL" id="AYCK01022035">
    <property type="status" value="NOT_ANNOTATED_CDS"/>
    <property type="molecule type" value="Genomic_DNA"/>
</dbReference>
<reference evidence="6" key="1">
    <citation type="submission" date="2013-10" db="EMBL/GenBank/DDBJ databases">
        <authorList>
            <person name="Schartl M."/>
            <person name="Warren W."/>
        </authorList>
    </citation>
    <scope>NUCLEOTIDE SEQUENCE [LARGE SCALE GENOMIC DNA]</scope>
    <source>
        <strain evidence="6">female</strain>
    </source>
</reference>
<feature type="compositionally biased region" description="Basic and acidic residues" evidence="2">
    <location>
        <begin position="32"/>
        <end position="43"/>
    </location>
</feature>
<dbReference type="FunFam" id="3.30.160.20:FF:000053">
    <property type="entry name" value="protein SON isoform X1"/>
    <property type="match status" value="1"/>
</dbReference>
<evidence type="ECO:0008006" key="7">
    <source>
        <dbReference type="Google" id="ProtNLM"/>
    </source>
</evidence>
<feature type="domain" description="DRBM" evidence="3">
    <location>
        <begin position="414"/>
        <end position="484"/>
    </location>
</feature>
<dbReference type="PROSITE" id="PS50137">
    <property type="entry name" value="DS_RBD"/>
    <property type="match status" value="1"/>
</dbReference>
<protein>
    <recommendedName>
        <fullName evidence="7">SON DNA binding protein</fullName>
    </recommendedName>
</protein>